<dbReference type="InterPro" id="IPR017884">
    <property type="entry name" value="SANT_dom"/>
</dbReference>
<dbReference type="PROSITE" id="PS51294">
    <property type="entry name" value="HTH_MYB"/>
    <property type="match status" value="1"/>
</dbReference>
<dbReference type="InterPro" id="IPR009057">
    <property type="entry name" value="Homeodomain-like_sf"/>
</dbReference>
<accession>A0AAV7H6F3</accession>
<feature type="region of interest" description="Disordered" evidence="6">
    <location>
        <begin position="232"/>
        <end position="260"/>
    </location>
</feature>
<protein>
    <submittedName>
        <fullName evidence="10">Uncharacterized protein</fullName>
    </submittedName>
</protein>
<feature type="compositionally biased region" description="Polar residues" evidence="6">
    <location>
        <begin position="426"/>
        <end position="442"/>
    </location>
</feature>
<sequence>MVGNLPIHVRFTSHAARPFKWGENNVGPTPVELVVGRLAEGVVMPPSTSIWWQRDQSDCTNLISLNGILTKDQDSYGDKVEMTPKVRKPYTITKQRERWTEDEHKKFLEAVQLHGRAWRCIEEHIGTKTAVQIRSHAQKFVSKMAREANDNGTGKMKPIEIPPPRPKKKPNRPYPRKQVLSSTKEIPILGKLERCSSSVFSVSEQDGSPTSVLSLVGSESIDAFLSNNPNGYASPVGSAPGSNNHERGIPSSKNSVEGDDKHLSLGLTPAGLTTEDEPTMELDMNCSMEHIHSKEASSEEQTGSTLKLFGRTLIVANSCKQFSTRAADADHRSSQGMISESNCNAGMELDSGKLAEEVINGDFSMNGTWPGGYLPAYYCWPPLYDNAANSTSEARVVPLPWLPFYPNISFTYAYSQQQTRSREDLNQSNLQNECSGTGSNTDYEGANAVESKPDECRDKKEVEFFIVRNESKTDNGRAVKCSKGFVPYRRCDLEVSVRI</sequence>
<dbReference type="InterPro" id="IPR006447">
    <property type="entry name" value="Myb_dom_plants"/>
</dbReference>
<dbReference type="NCBIfam" id="TIGR01557">
    <property type="entry name" value="myb_SHAQKYF"/>
    <property type="match status" value="1"/>
</dbReference>
<dbReference type="EMBL" id="JAGFBR010000008">
    <property type="protein sequence ID" value="KAH0463098.1"/>
    <property type="molecule type" value="Genomic_DNA"/>
</dbReference>
<proteinExistence type="predicted"/>
<feature type="domain" description="Myb-like" evidence="7">
    <location>
        <begin position="91"/>
        <end position="141"/>
    </location>
</feature>
<dbReference type="SMART" id="SM00717">
    <property type="entry name" value="SANT"/>
    <property type="match status" value="1"/>
</dbReference>
<feature type="domain" description="SANT" evidence="8">
    <location>
        <begin position="94"/>
        <end position="137"/>
    </location>
</feature>
<keyword evidence="4" id="KW-0804">Transcription</keyword>
<dbReference type="GO" id="GO:0010468">
    <property type="term" value="P:regulation of gene expression"/>
    <property type="evidence" value="ECO:0007669"/>
    <property type="project" value="UniProtKB-ARBA"/>
</dbReference>
<dbReference type="PANTHER" id="PTHR12802:SF155">
    <property type="entry name" value="DEUBIQUITINASE MYSM1"/>
    <property type="match status" value="1"/>
</dbReference>
<evidence type="ECO:0000256" key="2">
    <source>
        <dbReference type="ARBA" id="ARBA00023015"/>
    </source>
</evidence>
<dbReference type="GO" id="GO:0003677">
    <property type="term" value="F:DNA binding"/>
    <property type="evidence" value="ECO:0007669"/>
    <property type="project" value="UniProtKB-KW"/>
</dbReference>
<dbReference type="GO" id="GO:0005634">
    <property type="term" value="C:nucleus"/>
    <property type="evidence" value="ECO:0007669"/>
    <property type="project" value="UniProtKB-SubCell"/>
</dbReference>
<comment type="caution">
    <text evidence="10">The sequence shown here is derived from an EMBL/GenBank/DDBJ whole genome shotgun (WGS) entry which is preliminary data.</text>
</comment>
<gene>
    <name evidence="10" type="ORF">IEQ34_007680</name>
    <name evidence="11" type="ORF">IEQ34_008155</name>
</gene>
<evidence type="ECO:0000259" key="7">
    <source>
        <dbReference type="PROSITE" id="PS50090"/>
    </source>
</evidence>
<dbReference type="PANTHER" id="PTHR12802">
    <property type="entry name" value="SWI/SNF COMPLEX-RELATED"/>
    <property type="match status" value="1"/>
</dbReference>
<evidence type="ECO:0000259" key="8">
    <source>
        <dbReference type="PROSITE" id="PS51293"/>
    </source>
</evidence>
<evidence type="ECO:0000256" key="4">
    <source>
        <dbReference type="ARBA" id="ARBA00023163"/>
    </source>
</evidence>
<organism evidence="10 12">
    <name type="scientific">Dendrobium chrysotoxum</name>
    <name type="common">Orchid</name>
    <dbReference type="NCBI Taxonomy" id="161865"/>
    <lineage>
        <taxon>Eukaryota</taxon>
        <taxon>Viridiplantae</taxon>
        <taxon>Streptophyta</taxon>
        <taxon>Embryophyta</taxon>
        <taxon>Tracheophyta</taxon>
        <taxon>Spermatophyta</taxon>
        <taxon>Magnoliopsida</taxon>
        <taxon>Liliopsida</taxon>
        <taxon>Asparagales</taxon>
        <taxon>Orchidaceae</taxon>
        <taxon>Epidendroideae</taxon>
        <taxon>Malaxideae</taxon>
        <taxon>Dendrobiinae</taxon>
        <taxon>Dendrobium</taxon>
    </lineage>
</organism>
<evidence type="ECO:0000256" key="5">
    <source>
        <dbReference type="ARBA" id="ARBA00023242"/>
    </source>
</evidence>
<evidence type="ECO:0000256" key="3">
    <source>
        <dbReference type="ARBA" id="ARBA00023125"/>
    </source>
</evidence>
<evidence type="ECO:0000313" key="10">
    <source>
        <dbReference type="EMBL" id="KAH0463098.1"/>
    </source>
</evidence>
<dbReference type="Proteomes" id="UP000775213">
    <property type="component" value="Unassembled WGS sequence"/>
</dbReference>
<feature type="compositionally biased region" description="Basic residues" evidence="6">
    <location>
        <begin position="165"/>
        <end position="175"/>
    </location>
</feature>
<dbReference type="CDD" id="cd00167">
    <property type="entry name" value="SANT"/>
    <property type="match status" value="1"/>
</dbReference>
<name>A0AAV7H6F3_DENCH</name>
<keyword evidence="3" id="KW-0238">DNA-binding</keyword>
<comment type="subcellular location">
    <subcellularLocation>
        <location evidence="1">Nucleus</location>
    </subcellularLocation>
</comment>
<evidence type="ECO:0000313" key="11">
    <source>
        <dbReference type="EMBL" id="KAH0463573.1"/>
    </source>
</evidence>
<dbReference type="AlphaFoldDB" id="A0AAV7H6F3"/>
<evidence type="ECO:0000259" key="9">
    <source>
        <dbReference type="PROSITE" id="PS51294"/>
    </source>
</evidence>
<keyword evidence="5" id="KW-0539">Nucleus</keyword>
<reference evidence="10" key="2">
    <citation type="submission" date="2021-03" db="EMBL/GenBank/DDBJ databases">
        <authorList>
            <person name="Zhang Y."/>
            <person name="Zhang G.-Q."/>
            <person name="Huang T."/>
            <person name="Niu S.-C."/>
            <person name="Liu Z.-J."/>
        </authorList>
    </citation>
    <scope>NUCLEOTIDE SEQUENCE</scope>
    <source>
        <strain evidence="10">Lindl</strain>
        <tissue evidence="10">Fresh leaves</tissue>
    </source>
</reference>
<dbReference type="InterPro" id="IPR017930">
    <property type="entry name" value="Myb_dom"/>
</dbReference>
<evidence type="ECO:0000256" key="1">
    <source>
        <dbReference type="ARBA" id="ARBA00004123"/>
    </source>
</evidence>
<evidence type="ECO:0000256" key="6">
    <source>
        <dbReference type="SAM" id="MobiDB-lite"/>
    </source>
</evidence>
<reference evidence="10 12" key="1">
    <citation type="journal article" date="2021" name="Hortic Res">
        <title>Chromosome-scale assembly of the Dendrobium chrysotoxum genome enhances the understanding of orchid evolution.</title>
        <authorList>
            <person name="Zhang Y."/>
            <person name="Zhang G.Q."/>
            <person name="Zhang D."/>
            <person name="Liu X.D."/>
            <person name="Xu X.Y."/>
            <person name="Sun W.H."/>
            <person name="Yu X."/>
            <person name="Zhu X."/>
            <person name="Wang Z.W."/>
            <person name="Zhao X."/>
            <person name="Zhong W.Y."/>
            <person name="Chen H."/>
            <person name="Yin W.L."/>
            <person name="Huang T."/>
            <person name="Niu S.C."/>
            <person name="Liu Z.J."/>
        </authorList>
    </citation>
    <scope>NUCLEOTIDE SEQUENCE [LARGE SCALE GENOMIC DNA]</scope>
    <source>
        <strain evidence="10">Lindl</strain>
    </source>
</reference>
<dbReference type="InterPro" id="IPR001005">
    <property type="entry name" value="SANT/Myb"/>
</dbReference>
<dbReference type="Gene3D" id="1.10.10.60">
    <property type="entry name" value="Homeodomain-like"/>
    <property type="match status" value="1"/>
</dbReference>
<dbReference type="PROSITE" id="PS51293">
    <property type="entry name" value="SANT"/>
    <property type="match status" value="1"/>
</dbReference>
<feature type="domain" description="HTH myb-type" evidence="9">
    <location>
        <begin position="91"/>
        <end position="145"/>
    </location>
</feature>
<dbReference type="SUPFAM" id="SSF46689">
    <property type="entry name" value="Homeodomain-like"/>
    <property type="match status" value="1"/>
</dbReference>
<dbReference type="FunFam" id="1.10.10.60:FF:000023">
    <property type="entry name" value="protein REVEILLE 6 isoform X1"/>
    <property type="match status" value="1"/>
</dbReference>
<keyword evidence="2" id="KW-0805">Transcription regulation</keyword>
<feature type="region of interest" description="Disordered" evidence="6">
    <location>
        <begin position="146"/>
        <end position="181"/>
    </location>
</feature>
<dbReference type="Pfam" id="PF00249">
    <property type="entry name" value="Myb_DNA-binding"/>
    <property type="match status" value="1"/>
</dbReference>
<dbReference type="PROSITE" id="PS50090">
    <property type="entry name" value="MYB_LIKE"/>
    <property type="match status" value="1"/>
</dbReference>
<evidence type="ECO:0000313" key="12">
    <source>
        <dbReference type="Proteomes" id="UP000775213"/>
    </source>
</evidence>
<dbReference type="EMBL" id="JAGFBR010000008">
    <property type="protein sequence ID" value="KAH0463573.1"/>
    <property type="molecule type" value="Genomic_DNA"/>
</dbReference>
<feature type="region of interest" description="Disordered" evidence="6">
    <location>
        <begin position="421"/>
        <end position="454"/>
    </location>
</feature>
<keyword evidence="12" id="KW-1185">Reference proteome</keyword>